<reference evidence="1" key="3">
    <citation type="submission" date="2022-01" db="UniProtKB">
        <authorList>
            <consortium name="EnsemblPlants"/>
        </authorList>
    </citation>
    <scope>IDENTIFICATION</scope>
    <source>
        <strain evidence="1">subsp. vulgare</strain>
    </source>
</reference>
<reference evidence="2" key="1">
    <citation type="journal article" date="2012" name="Nature">
        <title>A physical, genetic and functional sequence assembly of the barley genome.</title>
        <authorList>
            <consortium name="The International Barley Genome Sequencing Consortium"/>
            <person name="Mayer K.F."/>
            <person name="Waugh R."/>
            <person name="Brown J.W."/>
            <person name="Schulman A."/>
            <person name="Langridge P."/>
            <person name="Platzer M."/>
            <person name="Fincher G.B."/>
            <person name="Muehlbauer G.J."/>
            <person name="Sato K."/>
            <person name="Close T.J."/>
            <person name="Wise R.P."/>
            <person name="Stein N."/>
        </authorList>
    </citation>
    <scope>NUCLEOTIDE SEQUENCE [LARGE SCALE GENOMIC DNA]</scope>
    <source>
        <strain evidence="2">cv. Morex</strain>
    </source>
</reference>
<dbReference type="InterPro" id="IPR045056">
    <property type="entry name" value="Nop56/Nop58"/>
</dbReference>
<protein>
    <submittedName>
        <fullName evidence="1">Uncharacterized protein</fullName>
    </submittedName>
</protein>
<dbReference type="EnsemblPlants" id="HORVU.MOREX.r3.7HG0737590.1">
    <property type="protein sequence ID" value="HORVU.MOREX.r3.7HG0737590.1"/>
    <property type="gene ID" value="HORVU.MOREX.r3.7HG0737590"/>
</dbReference>
<dbReference type="SMR" id="A0A8I6YMW1"/>
<dbReference type="Proteomes" id="UP000011116">
    <property type="component" value="Chromosome 7H"/>
</dbReference>
<accession>A0A8I6YMW1</accession>
<dbReference type="PANTHER" id="PTHR10894:SF24">
    <property type="entry name" value="OS02G0511800 PROTEIN"/>
    <property type="match status" value="1"/>
</dbReference>
<organism evidence="1 2">
    <name type="scientific">Hordeum vulgare subsp. vulgare</name>
    <name type="common">Domesticated barley</name>
    <dbReference type="NCBI Taxonomy" id="112509"/>
    <lineage>
        <taxon>Eukaryota</taxon>
        <taxon>Viridiplantae</taxon>
        <taxon>Streptophyta</taxon>
        <taxon>Embryophyta</taxon>
        <taxon>Tracheophyta</taxon>
        <taxon>Spermatophyta</taxon>
        <taxon>Magnoliopsida</taxon>
        <taxon>Liliopsida</taxon>
        <taxon>Poales</taxon>
        <taxon>Poaceae</taxon>
        <taxon>BOP clade</taxon>
        <taxon>Pooideae</taxon>
        <taxon>Triticodae</taxon>
        <taxon>Triticeae</taxon>
        <taxon>Hordeinae</taxon>
        <taxon>Hordeum</taxon>
    </lineage>
</organism>
<evidence type="ECO:0000313" key="1">
    <source>
        <dbReference type="EnsemblPlants" id="HORVU.MOREX.r3.7HG0737590.1"/>
    </source>
</evidence>
<reference evidence="1" key="2">
    <citation type="submission" date="2020-10" db="EMBL/GenBank/DDBJ databases">
        <authorList>
            <person name="Scholz U."/>
            <person name="Mascher M."/>
            <person name="Fiebig A."/>
        </authorList>
    </citation>
    <scope>NUCLEOTIDE SEQUENCE [LARGE SCALE GENOMIC DNA]</scope>
    <source>
        <strain evidence="1">cv. Morex</strain>
    </source>
</reference>
<dbReference type="GO" id="GO:0031428">
    <property type="term" value="C:box C/D methylation guide snoRNP complex"/>
    <property type="evidence" value="ECO:0007669"/>
    <property type="project" value="InterPro"/>
</dbReference>
<sequence length="148" mass="16495">MAVGKPEYKEIIEERLKIDCLYNPRVMEVMWGIQNCMPGLVPCEKSQLAEEDRLPMSKGLQSVLSPYGCNVKPEMLQVNEEIVATASALSACDSVEREYSLVLRKAGDVIKDVSGINCEGWSLLKIATALRMIWHPDKFRESCGVNCG</sequence>
<dbReference type="Gramene" id="HORVU.MOREX.r3.7HG0737590.1">
    <property type="protein sequence ID" value="HORVU.MOREX.r3.7HG0737590.1"/>
    <property type="gene ID" value="HORVU.MOREX.r3.7HG0737590"/>
</dbReference>
<dbReference type="GO" id="GO:0030515">
    <property type="term" value="F:snoRNA binding"/>
    <property type="evidence" value="ECO:0007669"/>
    <property type="project" value="InterPro"/>
</dbReference>
<evidence type="ECO:0000313" key="2">
    <source>
        <dbReference type="Proteomes" id="UP000011116"/>
    </source>
</evidence>
<name>A0A8I6YMW1_HORVV</name>
<dbReference type="GO" id="GO:0032040">
    <property type="term" value="C:small-subunit processome"/>
    <property type="evidence" value="ECO:0007669"/>
    <property type="project" value="InterPro"/>
</dbReference>
<keyword evidence="2" id="KW-1185">Reference proteome</keyword>
<proteinExistence type="predicted"/>
<dbReference type="PANTHER" id="PTHR10894">
    <property type="entry name" value="NUCLEOLAR PROTEIN 5 NUCLEOLAR PROTEIN NOP5 NOP58"/>
    <property type="match status" value="1"/>
</dbReference>
<dbReference type="AlphaFoldDB" id="A0A8I6YMW1"/>